<dbReference type="PRINTS" id="PR01099">
    <property type="entry name" value="HYETHTZKNASE"/>
</dbReference>
<dbReference type="PIRSF" id="PIRSF000513">
    <property type="entry name" value="Thz_kinase"/>
    <property type="match status" value="1"/>
</dbReference>
<dbReference type="GO" id="GO:0009229">
    <property type="term" value="P:thiamine diphosphate biosynthetic process"/>
    <property type="evidence" value="ECO:0007669"/>
    <property type="project" value="UniProtKB-UniRule"/>
</dbReference>
<comment type="similarity">
    <text evidence="11">Belongs to the Thz kinase family.</text>
</comment>
<dbReference type="PATRIC" id="fig|1121865.3.peg.2199"/>
<sequence>MMFQVLINEVKAKKPLIHNITNYVTVNDCANILLACGASPIMADEIKEVAEITSLCAGLNLNIGTLNQRTIETMLVAGQQANQLNLPVVLDPVGVGASSLRNQTAQRLLDTLHFTVIKGNISEIKALALKSQTTQGVDAATLDLVTKENLHEVVAFAKKYAQALQTILVITGPIDLVVDANRAFAVYNGHPMMAKITGTGCMLNALITAYLASYPQDYLLATLNAVCLMGLAGELAAKRLQSFEGNASFRTYLIDAVDLMTPEVLAGGIRYEEIE</sequence>
<feature type="binding site" evidence="11">
    <location>
        <position position="42"/>
    </location>
    <ligand>
        <name>substrate</name>
    </ligand>
</feature>
<evidence type="ECO:0000256" key="7">
    <source>
        <dbReference type="ARBA" id="ARBA00022777"/>
    </source>
</evidence>
<evidence type="ECO:0000256" key="5">
    <source>
        <dbReference type="ARBA" id="ARBA00022723"/>
    </source>
</evidence>
<dbReference type="STRING" id="1121865.OMW_02256"/>
<keyword evidence="4 11" id="KW-0808">Transferase</keyword>
<dbReference type="OrthoDB" id="9778146at2"/>
<dbReference type="NCBIfam" id="TIGR00694">
    <property type="entry name" value="thiM"/>
    <property type="match status" value="1"/>
</dbReference>
<dbReference type="GO" id="GO:0004417">
    <property type="term" value="F:hydroxyethylthiazole kinase activity"/>
    <property type="evidence" value="ECO:0007669"/>
    <property type="project" value="UniProtKB-UniRule"/>
</dbReference>
<dbReference type="GO" id="GO:0005524">
    <property type="term" value="F:ATP binding"/>
    <property type="evidence" value="ECO:0007669"/>
    <property type="project" value="UniProtKB-UniRule"/>
</dbReference>
<evidence type="ECO:0000256" key="9">
    <source>
        <dbReference type="ARBA" id="ARBA00022842"/>
    </source>
</evidence>
<gene>
    <name evidence="11" type="primary">thiM</name>
    <name evidence="12" type="ORF">I568_00019</name>
</gene>
<organism evidence="12 13">
    <name type="scientific">Enterococcus columbae DSM 7374 = ATCC 51263</name>
    <dbReference type="NCBI Taxonomy" id="1121865"/>
    <lineage>
        <taxon>Bacteria</taxon>
        <taxon>Bacillati</taxon>
        <taxon>Bacillota</taxon>
        <taxon>Bacilli</taxon>
        <taxon>Lactobacillales</taxon>
        <taxon>Enterococcaceae</taxon>
        <taxon>Enterococcus</taxon>
    </lineage>
</organism>
<comment type="function">
    <text evidence="11">Catalyzes the phosphorylation of the hydroxyl group of 4-methyl-5-beta-hydroxyethylthiazole (THZ).</text>
</comment>
<feature type="binding site" evidence="11">
    <location>
        <position position="198"/>
    </location>
    <ligand>
        <name>substrate</name>
    </ligand>
</feature>
<dbReference type="EC" id="2.7.1.50" evidence="11"/>
<keyword evidence="9 11" id="KW-0460">Magnesium</keyword>
<comment type="catalytic activity">
    <reaction evidence="1 11">
        <text>5-(2-hydroxyethyl)-4-methylthiazole + ATP = 4-methyl-5-(2-phosphooxyethyl)-thiazole + ADP + H(+)</text>
        <dbReference type="Rhea" id="RHEA:24212"/>
        <dbReference type="ChEBI" id="CHEBI:15378"/>
        <dbReference type="ChEBI" id="CHEBI:17957"/>
        <dbReference type="ChEBI" id="CHEBI:30616"/>
        <dbReference type="ChEBI" id="CHEBI:58296"/>
        <dbReference type="ChEBI" id="CHEBI:456216"/>
        <dbReference type="EC" id="2.7.1.50"/>
    </reaction>
</comment>
<dbReference type="Proteomes" id="UP000014113">
    <property type="component" value="Unassembled WGS sequence"/>
</dbReference>
<dbReference type="GO" id="GO:0009228">
    <property type="term" value="P:thiamine biosynthetic process"/>
    <property type="evidence" value="ECO:0007669"/>
    <property type="project" value="UniProtKB-KW"/>
</dbReference>
<feature type="binding site" evidence="11">
    <location>
        <position position="118"/>
    </location>
    <ligand>
        <name>ATP</name>
        <dbReference type="ChEBI" id="CHEBI:30616"/>
    </ligand>
</feature>
<evidence type="ECO:0000256" key="1">
    <source>
        <dbReference type="ARBA" id="ARBA00001771"/>
    </source>
</evidence>
<evidence type="ECO:0000256" key="4">
    <source>
        <dbReference type="ARBA" id="ARBA00022679"/>
    </source>
</evidence>
<dbReference type="UniPathway" id="UPA00060">
    <property type="reaction ID" value="UER00139"/>
</dbReference>
<evidence type="ECO:0000256" key="2">
    <source>
        <dbReference type="ARBA" id="ARBA00001946"/>
    </source>
</evidence>
<proteinExistence type="inferred from homology"/>
<keyword evidence="10 11" id="KW-0784">Thiamine biosynthesis</keyword>
<reference evidence="12 13" key="1">
    <citation type="submission" date="2013-03" db="EMBL/GenBank/DDBJ databases">
        <title>The Genome Sequence of Enterococcus columbae ATCC_51263 (PacBio/Illumina hybrid assembly).</title>
        <authorList>
            <consortium name="The Broad Institute Genomics Platform"/>
            <consortium name="The Broad Institute Genome Sequencing Center for Infectious Disease"/>
            <person name="Earl A."/>
            <person name="Russ C."/>
            <person name="Gilmore M."/>
            <person name="Surin D."/>
            <person name="Walker B."/>
            <person name="Young S."/>
            <person name="Zeng Q."/>
            <person name="Gargeya S."/>
            <person name="Fitzgerald M."/>
            <person name="Haas B."/>
            <person name="Abouelleil A."/>
            <person name="Allen A.W."/>
            <person name="Alvarado L."/>
            <person name="Arachchi H.M."/>
            <person name="Berlin A.M."/>
            <person name="Chapman S.B."/>
            <person name="Gainer-Dewar J."/>
            <person name="Goldberg J."/>
            <person name="Griggs A."/>
            <person name="Gujja S."/>
            <person name="Hansen M."/>
            <person name="Howarth C."/>
            <person name="Imamovic A."/>
            <person name="Ireland A."/>
            <person name="Larimer J."/>
            <person name="McCowan C."/>
            <person name="Murphy C."/>
            <person name="Pearson M."/>
            <person name="Poon T.W."/>
            <person name="Priest M."/>
            <person name="Roberts A."/>
            <person name="Saif S."/>
            <person name="Shea T."/>
            <person name="Sisk P."/>
            <person name="Sykes S."/>
            <person name="Wortman J."/>
            <person name="Nusbaum C."/>
            <person name="Birren B."/>
        </authorList>
    </citation>
    <scope>NUCLEOTIDE SEQUENCE [LARGE SCALE GENOMIC DNA]</scope>
    <source>
        <strain evidence="12 13">ATCC 51263</strain>
    </source>
</reference>
<evidence type="ECO:0000256" key="6">
    <source>
        <dbReference type="ARBA" id="ARBA00022741"/>
    </source>
</evidence>
<evidence type="ECO:0000256" key="11">
    <source>
        <dbReference type="HAMAP-Rule" id="MF_00228"/>
    </source>
</evidence>
<evidence type="ECO:0000256" key="3">
    <source>
        <dbReference type="ARBA" id="ARBA00004868"/>
    </source>
</evidence>
<dbReference type="Pfam" id="PF02110">
    <property type="entry name" value="HK"/>
    <property type="match status" value="1"/>
</dbReference>
<dbReference type="AlphaFoldDB" id="S1NPT1"/>
<comment type="pathway">
    <text evidence="3 11">Cofactor biosynthesis; thiamine diphosphate biosynthesis; 4-methyl-5-(2-phosphoethyl)-thiazole from 5-(2-hydroxyethyl)-4-methylthiazole: step 1/1.</text>
</comment>
<dbReference type="EMBL" id="ASWJ01000001">
    <property type="protein sequence ID" value="EOW87733.1"/>
    <property type="molecule type" value="Genomic_DNA"/>
</dbReference>
<dbReference type="InterPro" id="IPR029056">
    <property type="entry name" value="Ribokinase-like"/>
</dbReference>
<dbReference type="NCBIfam" id="NF006830">
    <property type="entry name" value="PRK09355.1"/>
    <property type="match status" value="1"/>
</dbReference>
<dbReference type="InterPro" id="IPR000417">
    <property type="entry name" value="Hyethyz_kinase"/>
</dbReference>
<dbReference type="CDD" id="cd01170">
    <property type="entry name" value="THZ_kinase"/>
    <property type="match status" value="1"/>
</dbReference>
<evidence type="ECO:0000313" key="12">
    <source>
        <dbReference type="EMBL" id="EOW87733.1"/>
    </source>
</evidence>
<dbReference type="GO" id="GO:0000287">
    <property type="term" value="F:magnesium ion binding"/>
    <property type="evidence" value="ECO:0007669"/>
    <property type="project" value="UniProtKB-UniRule"/>
</dbReference>
<accession>S1NPT1</accession>
<evidence type="ECO:0000256" key="10">
    <source>
        <dbReference type="ARBA" id="ARBA00022977"/>
    </source>
</evidence>
<dbReference type="HAMAP" id="MF_00228">
    <property type="entry name" value="Thz_kinase"/>
    <property type="match status" value="1"/>
</dbReference>
<feature type="binding site" evidence="11">
    <location>
        <position position="171"/>
    </location>
    <ligand>
        <name>ATP</name>
        <dbReference type="ChEBI" id="CHEBI:30616"/>
    </ligand>
</feature>
<keyword evidence="6 11" id="KW-0547">Nucleotide-binding</keyword>
<keyword evidence="7 11" id="KW-0418">Kinase</keyword>
<evidence type="ECO:0000313" key="13">
    <source>
        <dbReference type="Proteomes" id="UP000014113"/>
    </source>
</evidence>
<dbReference type="eggNOG" id="COG2145">
    <property type="taxonomic scope" value="Bacteria"/>
</dbReference>
<protein>
    <recommendedName>
        <fullName evidence="11">Hydroxyethylthiazole kinase</fullName>
        <ecNumber evidence="11">2.7.1.50</ecNumber>
    </recommendedName>
    <alternativeName>
        <fullName evidence="11">4-methyl-5-beta-hydroxyethylthiazole kinase</fullName>
        <shortName evidence="11">TH kinase</shortName>
        <shortName evidence="11">Thz kinase</shortName>
    </alternativeName>
</protein>
<keyword evidence="5 11" id="KW-0479">Metal-binding</keyword>
<keyword evidence="13" id="KW-1185">Reference proteome</keyword>
<evidence type="ECO:0000256" key="8">
    <source>
        <dbReference type="ARBA" id="ARBA00022840"/>
    </source>
</evidence>
<dbReference type="SUPFAM" id="SSF53613">
    <property type="entry name" value="Ribokinase-like"/>
    <property type="match status" value="1"/>
</dbReference>
<comment type="cofactor">
    <cofactor evidence="2 11">
        <name>Mg(2+)</name>
        <dbReference type="ChEBI" id="CHEBI:18420"/>
    </cofactor>
</comment>
<comment type="caution">
    <text evidence="12">The sequence shown here is derived from an EMBL/GenBank/DDBJ whole genome shotgun (WGS) entry which is preliminary data.</text>
</comment>
<keyword evidence="8 11" id="KW-0067">ATP-binding</keyword>
<dbReference type="Gene3D" id="3.40.1190.20">
    <property type="match status" value="1"/>
</dbReference>
<name>S1NPT1_9ENTE</name>